<gene>
    <name evidence="1" type="ORF">R1flu_023250</name>
</gene>
<keyword evidence="2" id="KW-1185">Reference proteome</keyword>
<name>A0ABD1XRI2_9MARC</name>
<comment type="caution">
    <text evidence="1">The sequence shown here is derived from an EMBL/GenBank/DDBJ whole genome shotgun (WGS) entry which is preliminary data.</text>
</comment>
<evidence type="ECO:0000313" key="1">
    <source>
        <dbReference type="EMBL" id="KAL2611558.1"/>
    </source>
</evidence>
<proteinExistence type="predicted"/>
<dbReference type="Proteomes" id="UP001605036">
    <property type="component" value="Unassembled WGS sequence"/>
</dbReference>
<dbReference type="EMBL" id="JBHFFA010000007">
    <property type="protein sequence ID" value="KAL2611558.1"/>
    <property type="molecule type" value="Genomic_DNA"/>
</dbReference>
<accession>A0ABD1XRI2</accession>
<evidence type="ECO:0000313" key="2">
    <source>
        <dbReference type="Proteomes" id="UP001605036"/>
    </source>
</evidence>
<dbReference type="AlphaFoldDB" id="A0ABD1XRI2"/>
<reference evidence="1 2" key="1">
    <citation type="submission" date="2024-09" db="EMBL/GenBank/DDBJ databases">
        <title>Chromosome-scale assembly of Riccia fluitans.</title>
        <authorList>
            <person name="Paukszto L."/>
            <person name="Sawicki J."/>
            <person name="Karawczyk K."/>
            <person name="Piernik-Szablinska J."/>
            <person name="Szczecinska M."/>
            <person name="Mazdziarz M."/>
        </authorList>
    </citation>
    <scope>NUCLEOTIDE SEQUENCE [LARGE SCALE GENOMIC DNA]</scope>
    <source>
        <strain evidence="1">Rf_01</strain>
        <tissue evidence="1">Aerial parts of the thallus</tissue>
    </source>
</reference>
<sequence length="102" mass="11773">MLSRDFHYVGLFREGRLSHLPEKKRSYGQHLHVCSSPVRHHPRLEQGCCYLHSVAGSIRPSIDEGKGKTKAGYVPRRRVEEKHFEPTDGYCLVFGPGTRWKK</sequence>
<protein>
    <submittedName>
        <fullName evidence="1">Uncharacterized protein</fullName>
    </submittedName>
</protein>
<organism evidence="1 2">
    <name type="scientific">Riccia fluitans</name>
    <dbReference type="NCBI Taxonomy" id="41844"/>
    <lineage>
        <taxon>Eukaryota</taxon>
        <taxon>Viridiplantae</taxon>
        <taxon>Streptophyta</taxon>
        <taxon>Embryophyta</taxon>
        <taxon>Marchantiophyta</taxon>
        <taxon>Marchantiopsida</taxon>
        <taxon>Marchantiidae</taxon>
        <taxon>Marchantiales</taxon>
        <taxon>Ricciaceae</taxon>
        <taxon>Riccia</taxon>
    </lineage>
</organism>